<feature type="non-terminal residue" evidence="1">
    <location>
        <position position="47"/>
    </location>
</feature>
<dbReference type="EMBL" id="BARS01012012">
    <property type="protein sequence ID" value="GAF96135.1"/>
    <property type="molecule type" value="Genomic_DNA"/>
</dbReference>
<organism evidence="1">
    <name type="scientific">marine sediment metagenome</name>
    <dbReference type="NCBI Taxonomy" id="412755"/>
    <lineage>
        <taxon>unclassified sequences</taxon>
        <taxon>metagenomes</taxon>
        <taxon>ecological metagenomes</taxon>
    </lineage>
</organism>
<comment type="caution">
    <text evidence="1">The sequence shown here is derived from an EMBL/GenBank/DDBJ whole genome shotgun (WGS) entry which is preliminary data.</text>
</comment>
<sequence>MGTWNTYSFSNDHVWDSFGSACTEKELEVEGDFKGTCNVVKGGTTLF</sequence>
<reference evidence="1" key="1">
    <citation type="journal article" date="2014" name="Front. Microbiol.">
        <title>High frequency of phylogenetically diverse reductive dehalogenase-homologous genes in deep subseafloor sedimentary metagenomes.</title>
        <authorList>
            <person name="Kawai M."/>
            <person name="Futagami T."/>
            <person name="Toyoda A."/>
            <person name="Takaki Y."/>
            <person name="Nishi S."/>
            <person name="Hori S."/>
            <person name="Arai W."/>
            <person name="Tsubouchi T."/>
            <person name="Morono Y."/>
            <person name="Uchiyama I."/>
            <person name="Ito T."/>
            <person name="Fujiyama A."/>
            <person name="Inagaki F."/>
            <person name="Takami H."/>
        </authorList>
    </citation>
    <scope>NUCLEOTIDE SEQUENCE</scope>
    <source>
        <strain evidence="1">Expedition CK06-06</strain>
    </source>
</reference>
<proteinExistence type="predicted"/>
<accession>X0V663</accession>
<protein>
    <submittedName>
        <fullName evidence="1">Uncharacterized protein</fullName>
    </submittedName>
</protein>
<dbReference type="AlphaFoldDB" id="X0V663"/>
<gene>
    <name evidence="1" type="ORF">S01H1_21602</name>
</gene>
<name>X0V663_9ZZZZ</name>
<evidence type="ECO:0000313" key="1">
    <source>
        <dbReference type="EMBL" id="GAF96135.1"/>
    </source>
</evidence>